<evidence type="ECO:0000256" key="5">
    <source>
        <dbReference type="ARBA" id="ARBA00022997"/>
    </source>
</evidence>
<proteinExistence type="inferred from homology"/>
<organism evidence="7 8">
    <name type="scientific">Candidatus Kurthia intestinigallinarum</name>
    <dbReference type="NCBI Taxonomy" id="1562256"/>
    <lineage>
        <taxon>Bacteria</taxon>
        <taxon>Bacillati</taxon>
        <taxon>Bacillota</taxon>
        <taxon>Bacilli</taxon>
        <taxon>Bacillales</taxon>
        <taxon>Caryophanaceae</taxon>
        <taxon>Kurthia</taxon>
    </lineage>
</organism>
<evidence type="ECO:0000256" key="6">
    <source>
        <dbReference type="RuleBase" id="RU364089"/>
    </source>
</evidence>
<keyword evidence="3 6" id="KW-0645">Protease</keyword>
<evidence type="ECO:0000313" key="8">
    <source>
        <dbReference type="Proteomes" id="UP000288623"/>
    </source>
</evidence>
<evidence type="ECO:0000256" key="4">
    <source>
        <dbReference type="ARBA" id="ARBA00022801"/>
    </source>
</evidence>
<dbReference type="OrthoDB" id="9764088at2"/>
<keyword evidence="5 6" id="KW-0224">Dipeptidase</keyword>
<comment type="catalytic activity">
    <reaction evidence="1">
        <text>an L-aminoacyl-L-amino acid + H2O = 2 an L-alpha-amino acid</text>
        <dbReference type="Rhea" id="RHEA:48940"/>
        <dbReference type="ChEBI" id="CHEBI:15377"/>
        <dbReference type="ChEBI" id="CHEBI:59869"/>
        <dbReference type="ChEBI" id="CHEBI:77460"/>
        <dbReference type="EC" id="3.4.13.19"/>
    </reaction>
</comment>
<dbReference type="AlphaFoldDB" id="A0A433RQ25"/>
<dbReference type="Gene3D" id="3.60.60.10">
    <property type="entry name" value="Penicillin V Acylase, Chain A"/>
    <property type="match status" value="1"/>
</dbReference>
<name>A0A433RQ25_9BACL</name>
<dbReference type="InterPro" id="IPR005322">
    <property type="entry name" value="Peptidase_C69"/>
</dbReference>
<dbReference type="EC" id="3.4.-.-" evidence="6"/>
<comment type="similarity">
    <text evidence="2 6">Belongs to the peptidase C69 family.</text>
</comment>
<keyword evidence="8" id="KW-1185">Reference proteome</keyword>
<dbReference type="GO" id="GO:0016805">
    <property type="term" value="F:dipeptidase activity"/>
    <property type="evidence" value="ECO:0007669"/>
    <property type="project" value="UniProtKB-KW"/>
</dbReference>
<dbReference type="PANTHER" id="PTHR12994">
    <property type="entry name" value="SECERNIN"/>
    <property type="match status" value="1"/>
</dbReference>
<dbReference type="GO" id="GO:0070004">
    <property type="term" value="F:cysteine-type exopeptidase activity"/>
    <property type="evidence" value="ECO:0007669"/>
    <property type="project" value="InterPro"/>
</dbReference>
<dbReference type="RefSeq" id="WP_126991822.1">
    <property type="nucleotide sequence ID" value="NZ_JTFC01000042.1"/>
</dbReference>
<sequence>MKQRKEGSCTTILVGKKASIDGSTMIARNEDSGSASSNPQRFIVMNPQDQPRHYKSVQSTFEIDLPENPMRYTSTPDAAEGFGIWGESGINSANVAMTATETITTNTRVLGADPFVDNGIGEEDMLTLVLPYVHSAKEGVQRLGSILEQYGTYESNGIAFSDADDVWYMETIGGHHWAAVRIPDDAYVVAPNRFNIDHFDFDSADTLCSEGLREFIEVHHLNPDFEGYNLRHIFGSASIKDTRYNNPRAWYVQQFFNPEIEQQPMEQNLPFICHANRKISVEDVKWALSSHFQNTEFDPYGEGSEDTKFMFRTIGINRNQECHILQIRPDVSPEIAGVHWLAFGPNTFNAIVPFYANVLDTPACYRDTKSTFDITKIHWLSHTIALLGDTNFDLYSDLHRAYEQKTVASCRNMQLLADREATKQTDIQAYLGQVNEEMATLCFNNTNQLLGNMMATGTKHMSLNFSLND</sequence>
<evidence type="ECO:0000256" key="3">
    <source>
        <dbReference type="ARBA" id="ARBA00022670"/>
    </source>
</evidence>
<keyword evidence="4 6" id="KW-0378">Hydrolase</keyword>
<dbReference type="InterPro" id="IPR047804">
    <property type="entry name" value="C69_dipept_A-like"/>
</dbReference>
<dbReference type="GO" id="GO:0006508">
    <property type="term" value="P:proteolysis"/>
    <property type="evidence" value="ECO:0007669"/>
    <property type="project" value="UniProtKB-KW"/>
</dbReference>
<dbReference type="Proteomes" id="UP000288623">
    <property type="component" value="Unassembled WGS sequence"/>
</dbReference>
<reference evidence="7 8" key="1">
    <citation type="submission" date="2014-11" db="EMBL/GenBank/DDBJ databases">
        <title>Genome sequence and analysis of novel Kurthia sp.</title>
        <authorList>
            <person name="Lawson J.N."/>
            <person name="Gonzalez J.E."/>
            <person name="Rinauldi L."/>
            <person name="Xuan Z."/>
            <person name="Firman A."/>
            <person name="Shaddox L."/>
            <person name="Trudeau A."/>
            <person name="Shah S."/>
            <person name="Reiman D."/>
        </authorList>
    </citation>
    <scope>NUCLEOTIDE SEQUENCE [LARGE SCALE GENOMIC DNA]</scope>
    <source>
        <strain evidence="7 8">3B1D</strain>
    </source>
</reference>
<evidence type="ECO:0000256" key="1">
    <source>
        <dbReference type="ARBA" id="ARBA00001670"/>
    </source>
</evidence>
<dbReference type="PANTHER" id="PTHR12994:SF17">
    <property type="entry name" value="LD30995P"/>
    <property type="match status" value="1"/>
</dbReference>
<protein>
    <recommendedName>
        <fullName evidence="6">Dipeptidase</fullName>
        <ecNumber evidence="6">3.4.-.-</ecNumber>
    </recommendedName>
</protein>
<comment type="caution">
    <text evidence="7">The sequence shown here is derived from an EMBL/GenBank/DDBJ whole genome shotgun (WGS) entry which is preliminary data.</text>
</comment>
<evidence type="ECO:0000256" key="2">
    <source>
        <dbReference type="ARBA" id="ARBA00007225"/>
    </source>
</evidence>
<dbReference type="NCBIfam" id="NF033678">
    <property type="entry name" value="C69_fam_dipept"/>
    <property type="match status" value="1"/>
</dbReference>
<evidence type="ECO:0000313" key="7">
    <source>
        <dbReference type="EMBL" id="RUS52485.1"/>
    </source>
</evidence>
<gene>
    <name evidence="7" type="ORF">QI30_17145</name>
</gene>
<dbReference type="Pfam" id="PF03577">
    <property type="entry name" value="Peptidase_C69"/>
    <property type="match status" value="1"/>
</dbReference>
<accession>A0A433RQ25</accession>
<dbReference type="EMBL" id="JTFC01000042">
    <property type="protein sequence ID" value="RUS52485.1"/>
    <property type="molecule type" value="Genomic_DNA"/>
</dbReference>